<evidence type="ECO:0000313" key="2">
    <source>
        <dbReference type="EMBL" id="KAG6660324.1"/>
    </source>
</evidence>
<dbReference type="GO" id="GO:0008017">
    <property type="term" value="F:microtubule binding"/>
    <property type="evidence" value="ECO:0007669"/>
    <property type="project" value="TreeGrafter"/>
</dbReference>
<dbReference type="GO" id="GO:0090307">
    <property type="term" value="P:mitotic spindle assembly"/>
    <property type="evidence" value="ECO:0007669"/>
    <property type="project" value="TreeGrafter"/>
</dbReference>
<dbReference type="InterPro" id="IPR009675">
    <property type="entry name" value="TPX2_fam"/>
</dbReference>
<reference evidence="2" key="1">
    <citation type="submission" date="2020-12" db="EMBL/GenBank/DDBJ databases">
        <title>WGS assembly of Carya illinoinensis cv. Pawnee.</title>
        <authorList>
            <person name="Platts A."/>
            <person name="Shu S."/>
            <person name="Wright S."/>
            <person name="Barry K."/>
            <person name="Edger P."/>
            <person name="Pires J.C."/>
            <person name="Schmutz J."/>
        </authorList>
    </citation>
    <scope>NUCLEOTIDE SEQUENCE</scope>
    <source>
        <tissue evidence="2">Leaf</tissue>
    </source>
</reference>
<evidence type="ECO:0008006" key="4">
    <source>
        <dbReference type="Google" id="ProtNLM"/>
    </source>
</evidence>
<sequence length="157" mass="18002">MDEDMEEFVMKPFVAEEIDLDYEFDAARFHDFTRAETDLEALKAERWFESAHSYPPSPLMVKLKKWRKDLPVEGRNTETRNSSGNGSDKGFVFYKQMAEAEPKAKTKSPVKSTLSRSSTLMKPTASHLAKQKKPRVHSTRFLSGWCSPNWVSPKIGK</sequence>
<keyword evidence="3" id="KW-1185">Reference proteome</keyword>
<feature type="compositionally biased region" description="Polar residues" evidence="1">
    <location>
        <begin position="109"/>
        <end position="121"/>
    </location>
</feature>
<dbReference type="EMBL" id="CM031811">
    <property type="protein sequence ID" value="KAG6660324.1"/>
    <property type="molecule type" value="Genomic_DNA"/>
</dbReference>
<dbReference type="AlphaFoldDB" id="A0A8T1R1V8"/>
<evidence type="ECO:0000313" key="3">
    <source>
        <dbReference type="Proteomes" id="UP000811609"/>
    </source>
</evidence>
<accession>A0A8T1R1V8</accession>
<protein>
    <recommendedName>
        <fullName evidence="4">TPX2 central domain-containing protein</fullName>
    </recommendedName>
</protein>
<dbReference type="GO" id="GO:0060236">
    <property type="term" value="P:regulation of mitotic spindle organization"/>
    <property type="evidence" value="ECO:0007669"/>
    <property type="project" value="InterPro"/>
</dbReference>
<proteinExistence type="predicted"/>
<organism evidence="2 3">
    <name type="scientific">Carya illinoinensis</name>
    <name type="common">Pecan</name>
    <dbReference type="NCBI Taxonomy" id="32201"/>
    <lineage>
        <taxon>Eukaryota</taxon>
        <taxon>Viridiplantae</taxon>
        <taxon>Streptophyta</taxon>
        <taxon>Embryophyta</taxon>
        <taxon>Tracheophyta</taxon>
        <taxon>Spermatophyta</taxon>
        <taxon>Magnoliopsida</taxon>
        <taxon>eudicotyledons</taxon>
        <taxon>Gunneridae</taxon>
        <taxon>Pentapetalae</taxon>
        <taxon>rosids</taxon>
        <taxon>fabids</taxon>
        <taxon>Fagales</taxon>
        <taxon>Juglandaceae</taxon>
        <taxon>Carya</taxon>
    </lineage>
</organism>
<name>A0A8T1R1V8_CARIL</name>
<dbReference type="GO" id="GO:0005819">
    <property type="term" value="C:spindle"/>
    <property type="evidence" value="ECO:0007669"/>
    <property type="project" value="InterPro"/>
</dbReference>
<dbReference type="Proteomes" id="UP000811609">
    <property type="component" value="Chromosome 3"/>
</dbReference>
<gene>
    <name evidence="2" type="ORF">CIPAW_03G097600</name>
</gene>
<dbReference type="GO" id="GO:0005880">
    <property type="term" value="C:nuclear microtubule"/>
    <property type="evidence" value="ECO:0007669"/>
    <property type="project" value="TreeGrafter"/>
</dbReference>
<comment type="caution">
    <text evidence="2">The sequence shown here is derived from an EMBL/GenBank/DDBJ whole genome shotgun (WGS) entry which is preliminary data.</text>
</comment>
<dbReference type="GO" id="GO:0030295">
    <property type="term" value="F:protein kinase activator activity"/>
    <property type="evidence" value="ECO:0007669"/>
    <property type="project" value="TreeGrafter"/>
</dbReference>
<evidence type="ECO:0000256" key="1">
    <source>
        <dbReference type="SAM" id="MobiDB-lite"/>
    </source>
</evidence>
<dbReference type="PANTHER" id="PTHR14326:SF15">
    <property type="entry name" value="OS06G0130200 PROTEIN"/>
    <property type="match status" value="1"/>
</dbReference>
<dbReference type="PANTHER" id="PTHR14326">
    <property type="entry name" value="TARGETING PROTEIN FOR XKLP2"/>
    <property type="match status" value="1"/>
</dbReference>
<feature type="region of interest" description="Disordered" evidence="1">
    <location>
        <begin position="100"/>
        <end position="135"/>
    </location>
</feature>